<keyword evidence="1" id="KW-0240">DNA-directed RNA polymerase</keyword>
<gene>
    <name evidence="1" type="ORF">F4553_001572</name>
</gene>
<dbReference type="AlphaFoldDB" id="A0A841BMI7"/>
<name>A0A841BMI7_9ACTN</name>
<organism evidence="1 2">
    <name type="scientific">Allocatelliglobosispora scoriae</name>
    <dbReference type="NCBI Taxonomy" id="643052"/>
    <lineage>
        <taxon>Bacteria</taxon>
        <taxon>Bacillati</taxon>
        <taxon>Actinomycetota</taxon>
        <taxon>Actinomycetes</taxon>
        <taxon>Micromonosporales</taxon>
        <taxon>Micromonosporaceae</taxon>
        <taxon>Allocatelliglobosispora</taxon>
    </lineage>
</organism>
<evidence type="ECO:0000313" key="2">
    <source>
        <dbReference type="Proteomes" id="UP000587527"/>
    </source>
</evidence>
<accession>A0A841BMI7</accession>
<comment type="caution">
    <text evidence="1">The sequence shown here is derived from an EMBL/GenBank/DDBJ whole genome shotgun (WGS) entry which is preliminary data.</text>
</comment>
<dbReference type="EMBL" id="JACHMN010000002">
    <property type="protein sequence ID" value="MBB5868193.1"/>
    <property type="molecule type" value="Genomic_DNA"/>
</dbReference>
<reference evidence="1 2" key="1">
    <citation type="submission" date="2020-08" db="EMBL/GenBank/DDBJ databases">
        <title>Sequencing the genomes of 1000 actinobacteria strains.</title>
        <authorList>
            <person name="Klenk H.-P."/>
        </authorList>
    </citation>
    <scope>NUCLEOTIDE SEQUENCE [LARGE SCALE GENOMIC DNA]</scope>
    <source>
        <strain evidence="1 2">DSM 45362</strain>
    </source>
</reference>
<dbReference type="GO" id="GO:0000428">
    <property type="term" value="C:DNA-directed RNA polymerase complex"/>
    <property type="evidence" value="ECO:0007669"/>
    <property type="project" value="UniProtKB-KW"/>
</dbReference>
<evidence type="ECO:0000313" key="1">
    <source>
        <dbReference type="EMBL" id="MBB5868193.1"/>
    </source>
</evidence>
<dbReference type="RefSeq" id="WP_184833941.1">
    <property type="nucleotide sequence ID" value="NZ_JACHMN010000002.1"/>
</dbReference>
<protein>
    <submittedName>
        <fullName evidence="1">DNA-directed RNA polymerase subunit RPC12/RpoP</fullName>
    </submittedName>
</protein>
<keyword evidence="2" id="KW-1185">Reference proteome</keyword>
<dbReference type="Proteomes" id="UP000587527">
    <property type="component" value="Unassembled WGS sequence"/>
</dbReference>
<proteinExistence type="predicted"/>
<keyword evidence="1" id="KW-0804">Transcription</keyword>
<sequence>MASANTSTTTPNPNANSALDGKWVIRGFNKWWDKHGGTVNTIATVVSFMPIPGLQQVAAVVSIAGSGYSAYRAYKQGDRWGVIENGVGAIPGVGALAKSWKIYRALKVTKGARCPYCGQRGLRSGPRSILTGYRRAVTSYKRWDAVGYVSGMYSVARYAQSKRHWND</sequence>